<keyword evidence="6 9" id="KW-1133">Transmembrane helix</keyword>
<keyword evidence="12" id="KW-1185">Reference proteome</keyword>
<dbReference type="AlphaFoldDB" id="U4TZI5"/>
<feature type="transmembrane region" description="Helical" evidence="9">
    <location>
        <begin position="250"/>
        <end position="270"/>
    </location>
</feature>
<dbReference type="GO" id="GO:0005886">
    <property type="term" value="C:plasma membrane"/>
    <property type="evidence" value="ECO:0007669"/>
    <property type="project" value="UniProtKB-SubCell"/>
</dbReference>
<evidence type="ECO:0000256" key="3">
    <source>
        <dbReference type="ARBA" id="ARBA00022475"/>
    </source>
</evidence>
<feature type="transmembrane region" description="Helical" evidence="9">
    <location>
        <begin position="192"/>
        <end position="211"/>
    </location>
</feature>
<sequence length="440" mass="48423">MGFRMDHITKFVEEKIAPPLIKFSQYRYIQVIQRTGLGIMSLLIIGSIFTLLSAFPVPAYQAFLGGFKTTLASAAGVGTAFIALYTVITTSYALVEWYNKNKGEKTDIIQPMILAVASYLLINPVQTVNTLVKGSKTPVPFAGLPVTYMGAIGVFSAIMVGILSVEMYRFFIRRHWTIKLPDNVPPMVSSSFSALIPATCVIVIWWLFRFVLNLDLPKLISDVFQPLVVVGDTPWAVLVATFLNRVLWSVGIHGGNIVSGVAGTFWTQMFTANQTAFQAGKALPYTFTSVLMDNYIWTGVLPLAVVLLTCKSQRLKKMGWLALPAAIFNIGEPLIFGLPIMLNPLMMIPFILSSFIIAIVAVIMVPLHWLPVPVLTIPWITPAPIKAFLSTNGSWAAVAFVVVGWLFSMAVFYPFVKAMDNAELKGELLQDDTDKVSAPE</sequence>
<feature type="domain" description="PTS EIIC type-3" evidence="10">
    <location>
        <begin position="12"/>
        <end position="415"/>
    </location>
</feature>
<keyword evidence="4 8" id="KW-0762">Sugar transport</keyword>
<keyword evidence="5 9" id="KW-0812">Transmembrane</keyword>
<keyword evidence="2 8" id="KW-0813">Transport</keyword>
<dbReference type="NCBIfam" id="TIGR00410">
    <property type="entry name" value="lacE"/>
    <property type="match status" value="1"/>
</dbReference>
<dbReference type="PANTHER" id="PTHR33989">
    <property type="match status" value="1"/>
</dbReference>
<evidence type="ECO:0000256" key="4">
    <source>
        <dbReference type="ARBA" id="ARBA00022597"/>
    </source>
</evidence>
<dbReference type="Proteomes" id="UP000030647">
    <property type="component" value="Unassembled WGS sequence"/>
</dbReference>
<feature type="transmembrane region" description="Helical" evidence="9">
    <location>
        <begin position="37"/>
        <end position="59"/>
    </location>
</feature>
<accession>U4TZI5</accession>
<evidence type="ECO:0000256" key="6">
    <source>
        <dbReference type="ARBA" id="ARBA00022989"/>
    </source>
</evidence>
<dbReference type="InterPro" id="IPR003352">
    <property type="entry name" value="PTS_EIIC"/>
</dbReference>
<evidence type="ECO:0000259" key="10">
    <source>
        <dbReference type="PROSITE" id="PS51105"/>
    </source>
</evidence>
<dbReference type="InterPro" id="IPR051088">
    <property type="entry name" value="PTS_Sugar-EIIC/EIIB"/>
</dbReference>
<feature type="transmembrane region" description="Helical" evidence="9">
    <location>
        <begin position="223"/>
        <end position="243"/>
    </location>
</feature>
<dbReference type="HOGENOM" id="CLU_029688_1_0_9"/>
<organism evidence="11 12">
    <name type="scientific">Schleiferilactobacillus shenzhenensis LY-73</name>
    <dbReference type="NCBI Taxonomy" id="1231336"/>
    <lineage>
        <taxon>Bacteria</taxon>
        <taxon>Bacillati</taxon>
        <taxon>Bacillota</taxon>
        <taxon>Bacilli</taxon>
        <taxon>Lactobacillales</taxon>
        <taxon>Lactobacillaceae</taxon>
        <taxon>Schleiferilactobacillus</taxon>
    </lineage>
</organism>
<comment type="subcellular location">
    <subcellularLocation>
        <location evidence="1">Cell membrane</location>
        <topology evidence="1">Multi-pass membrane protein</topology>
    </subcellularLocation>
</comment>
<evidence type="ECO:0000256" key="2">
    <source>
        <dbReference type="ARBA" id="ARBA00022448"/>
    </source>
</evidence>
<evidence type="ECO:0000256" key="8">
    <source>
        <dbReference type="PIRNR" id="PIRNR006351"/>
    </source>
</evidence>
<evidence type="ECO:0000256" key="7">
    <source>
        <dbReference type="ARBA" id="ARBA00023136"/>
    </source>
</evidence>
<feature type="transmembrane region" description="Helical" evidence="9">
    <location>
        <begin position="320"/>
        <end position="340"/>
    </location>
</feature>
<gene>
    <name evidence="11" type="ORF">L248_0391</name>
</gene>
<evidence type="ECO:0000256" key="1">
    <source>
        <dbReference type="ARBA" id="ARBA00004651"/>
    </source>
</evidence>
<dbReference type="STRING" id="1231336.L248_0391"/>
<dbReference type="InterPro" id="IPR004796">
    <property type="entry name" value="PTS_IIC_cello"/>
</dbReference>
<dbReference type="PANTHER" id="PTHR33989:SF4">
    <property type="entry name" value="PTS SYSTEM N,N'-DIACETYLCHITOBIOSE-SPECIFIC EIIC COMPONENT"/>
    <property type="match status" value="1"/>
</dbReference>
<comment type="function">
    <text evidence="8">The phosphoenolpyruvate-dependent sugar phosphotransferase system (PTS), a major carbohydrate active -transport system, catalyzes the phosphorylation of incoming sugar substrates concomitant with their translocation across the cell membrane.</text>
</comment>
<name>U4TZI5_9LACO</name>
<feature type="transmembrane region" description="Helical" evidence="9">
    <location>
        <begin position="282"/>
        <end position="308"/>
    </location>
</feature>
<protein>
    <recommendedName>
        <fullName evidence="8">Permease IIC component</fullName>
    </recommendedName>
</protein>
<dbReference type="eggNOG" id="COG1455">
    <property type="taxonomic scope" value="Bacteria"/>
</dbReference>
<dbReference type="PROSITE" id="PS51105">
    <property type="entry name" value="PTS_EIIC_TYPE_3"/>
    <property type="match status" value="1"/>
</dbReference>
<feature type="transmembrane region" description="Helical" evidence="9">
    <location>
        <begin position="395"/>
        <end position="416"/>
    </location>
</feature>
<evidence type="ECO:0000256" key="9">
    <source>
        <dbReference type="SAM" id="Phobius"/>
    </source>
</evidence>
<dbReference type="GO" id="GO:0009401">
    <property type="term" value="P:phosphoenolpyruvate-dependent sugar phosphotransferase system"/>
    <property type="evidence" value="ECO:0007669"/>
    <property type="project" value="InterPro"/>
</dbReference>
<proteinExistence type="predicted"/>
<dbReference type="GO" id="GO:0008982">
    <property type="term" value="F:protein-N(PI)-phosphohistidine-sugar phosphotransferase activity"/>
    <property type="evidence" value="ECO:0007669"/>
    <property type="project" value="UniProtKB-UniRule"/>
</dbReference>
<dbReference type="Pfam" id="PF02378">
    <property type="entry name" value="PTS_EIIC"/>
    <property type="match status" value="1"/>
</dbReference>
<feature type="transmembrane region" description="Helical" evidence="9">
    <location>
        <begin position="146"/>
        <end position="171"/>
    </location>
</feature>
<feature type="transmembrane region" description="Helical" evidence="9">
    <location>
        <begin position="346"/>
        <end position="365"/>
    </location>
</feature>
<dbReference type="GO" id="GO:1902815">
    <property type="term" value="P:N,N'-diacetylchitobiose import"/>
    <property type="evidence" value="ECO:0007669"/>
    <property type="project" value="TreeGrafter"/>
</dbReference>
<evidence type="ECO:0000256" key="5">
    <source>
        <dbReference type="ARBA" id="ARBA00022692"/>
    </source>
</evidence>
<evidence type="ECO:0000313" key="12">
    <source>
        <dbReference type="Proteomes" id="UP000030647"/>
    </source>
</evidence>
<dbReference type="PIRSF" id="PIRSF006351">
    <property type="entry name" value="PTS_EIIC-Cellobiose"/>
    <property type="match status" value="1"/>
</dbReference>
<feature type="transmembrane region" description="Helical" evidence="9">
    <location>
        <begin position="107"/>
        <end position="126"/>
    </location>
</feature>
<dbReference type="EMBL" id="KI271582">
    <property type="protein sequence ID" value="ERL66712.1"/>
    <property type="molecule type" value="Genomic_DNA"/>
</dbReference>
<evidence type="ECO:0000313" key="11">
    <source>
        <dbReference type="EMBL" id="ERL66712.1"/>
    </source>
</evidence>
<feature type="transmembrane region" description="Helical" evidence="9">
    <location>
        <begin position="71"/>
        <end position="95"/>
    </location>
</feature>
<reference evidence="12" key="1">
    <citation type="journal article" date="2013" name="Genome Announc.">
        <title>Whole-Genome Sequencing of Lactobacillus shenzhenensis Strain LY-73T.</title>
        <authorList>
            <person name="Lin Z."/>
            <person name="Liu Z."/>
            <person name="Yang R."/>
            <person name="Zou Y."/>
            <person name="Wan D."/>
            <person name="Chen J."/>
            <person name="Guo M."/>
            <person name="Zhao J."/>
            <person name="Fang C."/>
            <person name="Yang R."/>
            <person name="Liu F."/>
        </authorList>
    </citation>
    <scope>NUCLEOTIDE SEQUENCE [LARGE SCALE GENOMIC DNA]</scope>
    <source>
        <strain evidence="12">LY-73</strain>
    </source>
</reference>
<keyword evidence="7 8" id="KW-0472">Membrane</keyword>
<keyword evidence="3 8" id="KW-1003">Cell membrane</keyword>
<dbReference type="InterPro" id="IPR004501">
    <property type="entry name" value="PTS_EIIC_3"/>
</dbReference>